<dbReference type="AlphaFoldDB" id="A0A1M5PKP3"/>
<dbReference type="InterPro" id="IPR003961">
    <property type="entry name" value="FN3_dom"/>
</dbReference>
<evidence type="ECO:0000313" key="4">
    <source>
        <dbReference type="Proteomes" id="UP000184384"/>
    </source>
</evidence>
<dbReference type="Proteomes" id="UP000184384">
    <property type="component" value="Unassembled WGS sequence"/>
</dbReference>
<reference evidence="2 5" key="3">
    <citation type="submission" date="2018-03" db="EMBL/GenBank/DDBJ databases">
        <title>Genomic Encyclopedia of Archaeal and Bacterial Type Strains, Phase II (KMG-II): from individual species to whole genera.</title>
        <authorList>
            <person name="Goeker M."/>
        </authorList>
    </citation>
    <scope>NUCLEOTIDE SEQUENCE [LARGE SCALE GENOMIC DNA]</scope>
    <source>
        <strain evidence="2 5">DSM 17797</strain>
    </source>
</reference>
<dbReference type="PROSITE" id="PS51257">
    <property type="entry name" value="PROKAR_LIPOPROTEIN"/>
    <property type="match status" value="1"/>
</dbReference>
<dbReference type="SUPFAM" id="SSF49265">
    <property type="entry name" value="Fibronectin type III"/>
    <property type="match status" value="2"/>
</dbReference>
<accession>A0A1M5PKP3</accession>
<dbReference type="EMBL" id="FQWO01000006">
    <property type="protein sequence ID" value="SHH01793.1"/>
    <property type="molecule type" value="Genomic_DNA"/>
</dbReference>
<dbReference type="Proteomes" id="UP000237771">
    <property type="component" value="Unassembled WGS sequence"/>
</dbReference>
<evidence type="ECO:0000259" key="1">
    <source>
        <dbReference type="PROSITE" id="PS50853"/>
    </source>
</evidence>
<evidence type="ECO:0000313" key="5">
    <source>
        <dbReference type="Proteomes" id="UP000237771"/>
    </source>
</evidence>
<name>A0A1M5PKP3_9FLAO</name>
<evidence type="ECO:0000313" key="2">
    <source>
        <dbReference type="EMBL" id="PRZ26506.1"/>
    </source>
</evidence>
<gene>
    <name evidence="2" type="ORF">BC624_102480</name>
    <name evidence="3" type="ORF">SAMN05443373_10677</name>
</gene>
<dbReference type="InterPro" id="IPR013783">
    <property type="entry name" value="Ig-like_fold"/>
</dbReference>
<evidence type="ECO:0000313" key="3">
    <source>
        <dbReference type="EMBL" id="SHH01793.1"/>
    </source>
</evidence>
<dbReference type="InterPro" id="IPR036116">
    <property type="entry name" value="FN3_sf"/>
</dbReference>
<dbReference type="PROSITE" id="PS50853">
    <property type="entry name" value="FN3"/>
    <property type="match status" value="1"/>
</dbReference>
<protein>
    <recommendedName>
        <fullName evidence="1">Fibronectin type-III domain-containing protein</fullName>
    </recommendedName>
</protein>
<reference evidence="4" key="2">
    <citation type="submission" date="2016-11" db="EMBL/GenBank/DDBJ databases">
        <authorList>
            <person name="Varghese N."/>
            <person name="Submissions S."/>
        </authorList>
    </citation>
    <scope>NUCLEOTIDE SEQUENCE [LARGE SCALE GENOMIC DNA]</scope>
    <source>
        <strain evidence="4">DSM 19729</strain>
    </source>
</reference>
<dbReference type="CDD" id="cd00063">
    <property type="entry name" value="FN3"/>
    <property type="match status" value="1"/>
</dbReference>
<sequence length="232" mass="25796">MMKKYLCLSFVCLSIFSCGGSEDSGNSIEKENTAPTIPVLLSPTNNKLCIDNLVNFQWDVAVDAEKNPISYQIQVAKDNQFLQIVKTSEGTANAQAISLEKGMAYYWRVKAIDSKNLASKYSSTYNFYTEGTGFSNHLPFSPELVFPASNAVLNTTSVTLKWNASDVDVNDILLYDVFFGTTNPPTQKLGENKTATTLVVDLEASKNYYWRVVVKDNKGGETMGQLWNFKTN</sequence>
<feature type="domain" description="Fibronectin type-III" evidence="1">
    <location>
        <begin position="34"/>
        <end position="132"/>
    </location>
</feature>
<organism evidence="3 4">
    <name type="scientific">Flavobacterium granuli</name>
    <dbReference type="NCBI Taxonomy" id="280093"/>
    <lineage>
        <taxon>Bacteria</taxon>
        <taxon>Pseudomonadati</taxon>
        <taxon>Bacteroidota</taxon>
        <taxon>Flavobacteriia</taxon>
        <taxon>Flavobacteriales</taxon>
        <taxon>Flavobacteriaceae</taxon>
        <taxon>Flavobacterium</taxon>
    </lineage>
</organism>
<keyword evidence="5" id="KW-1185">Reference proteome</keyword>
<dbReference type="Gene3D" id="2.60.40.10">
    <property type="entry name" value="Immunoglobulins"/>
    <property type="match status" value="2"/>
</dbReference>
<reference evidence="3" key="1">
    <citation type="submission" date="2016-11" db="EMBL/GenBank/DDBJ databases">
        <authorList>
            <person name="Jaros S."/>
            <person name="Januszkiewicz K."/>
            <person name="Wedrychowicz H."/>
        </authorList>
    </citation>
    <scope>NUCLEOTIDE SEQUENCE [LARGE SCALE GENOMIC DNA]</scope>
    <source>
        <strain evidence="3">DSM 19729</strain>
    </source>
</reference>
<dbReference type="STRING" id="280093.SAMN05443373_10677"/>
<dbReference type="EMBL" id="PVUB01000002">
    <property type="protein sequence ID" value="PRZ26506.1"/>
    <property type="molecule type" value="Genomic_DNA"/>
</dbReference>
<proteinExistence type="predicted"/>